<gene>
    <name evidence="1" type="ORF">AMECASPLE_018729</name>
</gene>
<organism evidence="1 2">
    <name type="scientific">Ameca splendens</name>
    <dbReference type="NCBI Taxonomy" id="208324"/>
    <lineage>
        <taxon>Eukaryota</taxon>
        <taxon>Metazoa</taxon>
        <taxon>Chordata</taxon>
        <taxon>Craniata</taxon>
        <taxon>Vertebrata</taxon>
        <taxon>Euteleostomi</taxon>
        <taxon>Actinopterygii</taxon>
        <taxon>Neopterygii</taxon>
        <taxon>Teleostei</taxon>
        <taxon>Neoteleostei</taxon>
        <taxon>Acanthomorphata</taxon>
        <taxon>Ovalentaria</taxon>
        <taxon>Atherinomorphae</taxon>
        <taxon>Cyprinodontiformes</taxon>
        <taxon>Goodeidae</taxon>
        <taxon>Ameca</taxon>
    </lineage>
</organism>
<sequence length="81" mass="9229">MVEYLSIECNKVASSIQKDPRPGVKPWTFLLCRCIGPVCCGDPHVRYTCFLLAQCDLGRLTPTWLRQMLMLPPCGALRWQC</sequence>
<dbReference type="Proteomes" id="UP001469553">
    <property type="component" value="Unassembled WGS sequence"/>
</dbReference>
<dbReference type="EMBL" id="JAHRIP010010875">
    <property type="protein sequence ID" value="MEQ2284164.1"/>
    <property type="molecule type" value="Genomic_DNA"/>
</dbReference>
<reference evidence="1 2" key="1">
    <citation type="submission" date="2021-06" db="EMBL/GenBank/DDBJ databases">
        <authorList>
            <person name="Palmer J.M."/>
        </authorList>
    </citation>
    <scope>NUCLEOTIDE SEQUENCE [LARGE SCALE GENOMIC DNA]</scope>
    <source>
        <strain evidence="1 2">AS_MEX2019</strain>
        <tissue evidence="1">Muscle</tissue>
    </source>
</reference>
<name>A0ABV0XRT8_9TELE</name>
<proteinExistence type="predicted"/>
<evidence type="ECO:0000313" key="2">
    <source>
        <dbReference type="Proteomes" id="UP001469553"/>
    </source>
</evidence>
<protein>
    <submittedName>
        <fullName evidence="1">Uncharacterized protein</fullName>
    </submittedName>
</protein>
<accession>A0ABV0XRT8</accession>
<comment type="caution">
    <text evidence="1">The sequence shown here is derived from an EMBL/GenBank/DDBJ whole genome shotgun (WGS) entry which is preliminary data.</text>
</comment>
<evidence type="ECO:0000313" key="1">
    <source>
        <dbReference type="EMBL" id="MEQ2284164.1"/>
    </source>
</evidence>
<keyword evidence="2" id="KW-1185">Reference proteome</keyword>